<reference evidence="2" key="1">
    <citation type="submission" date="2021-07" db="EMBL/GenBank/DDBJ databases">
        <authorList>
            <person name="Branca A.L. A."/>
        </authorList>
    </citation>
    <scope>NUCLEOTIDE SEQUENCE</scope>
</reference>
<feature type="region of interest" description="Disordered" evidence="1">
    <location>
        <begin position="1"/>
        <end position="28"/>
    </location>
</feature>
<dbReference type="AlphaFoldDB" id="A0A9W4KGL7"/>
<sequence>MKSGALGLGSTEAGGEGGAEEVAYSRDPDHSTTSSLSLHLYHFMAYATLPALPLELWGCISSYLSNSDIKNLRLSCVQFKNASILRIDRVFLSANPLNVQVFRCIAGHDKFRHGVTEIIWDEARLARGPRGFNESAEGNENLSDEDEAGNTREWAQEYGSYSQEQILELHEFEEGCPKWFKRACEENLDVLRQRRGRDVDRPDDVARREQVFTQPALSERWKYYQHLLGQQKDVLADNSDMHAFLYGAKQFPALKRVTITPSAHGHLFTPLYPTPMIRAFPKGFNYPIPRGWLNGPVEPPIAYHWKEYPELRERYRGFISVLRVLANEPNSVSDLVMSSNHLPTGLNCTIFDQPCEEYDNFATVLKIPGFRHLAINFLIGGESDDQLDACWRSFLNGRLRRTLDKAKDMEDFSLHTTVINNPYDDEYSAGLPVRLIPLQSFIPVDKWPKLRCFELSRFLVTQSDVISFLCALPKSIRFIKLSMLKFLDEGGDWHGLLKEMRTMIRENTLWADRDARSQPAISIGLKLQNPQIGHAVWLEKQVQEYLYGEGQNPFFERTPLDIPWGIGTQRDAFEPSFERPNVPGGELQDMGIYDKNWEYNASDPQY</sequence>
<dbReference type="EMBL" id="CAJVRC010000884">
    <property type="protein sequence ID" value="CAG8904524.1"/>
    <property type="molecule type" value="Genomic_DNA"/>
</dbReference>
<comment type="caution">
    <text evidence="2">The sequence shown here is derived from an EMBL/GenBank/DDBJ whole genome shotgun (WGS) entry which is preliminary data.</text>
</comment>
<evidence type="ECO:0008006" key="4">
    <source>
        <dbReference type="Google" id="ProtNLM"/>
    </source>
</evidence>
<proteinExistence type="predicted"/>
<dbReference type="Proteomes" id="UP001154252">
    <property type="component" value="Unassembled WGS sequence"/>
</dbReference>
<evidence type="ECO:0000313" key="2">
    <source>
        <dbReference type="EMBL" id="CAG8904524.1"/>
    </source>
</evidence>
<feature type="region of interest" description="Disordered" evidence="1">
    <location>
        <begin position="130"/>
        <end position="149"/>
    </location>
</feature>
<organism evidence="2 3">
    <name type="scientific">Penicillium egyptiacum</name>
    <dbReference type="NCBI Taxonomy" id="1303716"/>
    <lineage>
        <taxon>Eukaryota</taxon>
        <taxon>Fungi</taxon>
        <taxon>Dikarya</taxon>
        <taxon>Ascomycota</taxon>
        <taxon>Pezizomycotina</taxon>
        <taxon>Eurotiomycetes</taxon>
        <taxon>Eurotiomycetidae</taxon>
        <taxon>Eurotiales</taxon>
        <taxon>Aspergillaceae</taxon>
        <taxon>Penicillium</taxon>
    </lineage>
</organism>
<gene>
    <name evidence="2" type="ORF">PEGY_LOCUS7830</name>
</gene>
<feature type="compositionally biased region" description="Low complexity" evidence="1">
    <location>
        <begin position="1"/>
        <end position="11"/>
    </location>
</feature>
<dbReference type="OrthoDB" id="5422579at2759"/>
<accession>A0A9W4KGL7</accession>
<evidence type="ECO:0000256" key="1">
    <source>
        <dbReference type="SAM" id="MobiDB-lite"/>
    </source>
</evidence>
<keyword evidence="3" id="KW-1185">Reference proteome</keyword>
<evidence type="ECO:0000313" key="3">
    <source>
        <dbReference type="Proteomes" id="UP001154252"/>
    </source>
</evidence>
<name>A0A9W4KGL7_9EURO</name>
<protein>
    <recommendedName>
        <fullName evidence="4">F-box domain-containing protein</fullName>
    </recommendedName>
</protein>